<accession>R7TEU5</accession>
<keyword evidence="2" id="KW-0732">Signal</keyword>
<feature type="region of interest" description="Disordered" evidence="1">
    <location>
        <begin position="168"/>
        <end position="197"/>
    </location>
</feature>
<dbReference type="HOGENOM" id="CLU_1090886_0_0_1"/>
<sequence length="255" mass="26521">MKLSVIVWALYLVVVTAKPLKKKDADGFLEQVDNFGTELGNILKDLLDEADGTESGEDAIPIERREESTPILVPGGLPPFPLGSGEEPIPLGSDEETMPVLEPGGLPPFPLGSGEESIPLGSGEEILPVLGQGELPPFPLGSGEEPIPLGRLPPFPLGSGEEPIPLGSGEETMPVLGPGGLPPFSLGSGEEPIPLGSGDLLSSEELLSGSENLLRELELEIMALEIGEALGEALPCDECLENPASGLMPSIDVNE</sequence>
<evidence type="ECO:0000313" key="5">
    <source>
        <dbReference type="Proteomes" id="UP000014760"/>
    </source>
</evidence>
<feature type="signal peptide" evidence="2">
    <location>
        <begin position="1"/>
        <end position="17"/>
    </location>
</feature>
<dbReference type="AlphaFoldDB" id="R7TEU5"/>
<reference evidence="4" key="3">
    <citation type="submission" date="2015-06" db="UniProtKB">
        <authorList>
            <consortium name="EnsemblMetazoa"/>
        </authorList>
    </citation>
    <scope>IDENTIFICATION</scope>
</reference>
<gene>
    <name evidence="3" type="ORF">CAPTEDRAFT_223537</name>
</gene>
<evidence type="ECO:0000256" key="1">
    <source>
        <dbReference type="SAM" id="MobiDB-lite"/>
    </source>
</evidence>
<evidence type="ECO:0000313" key="3">
    <source>
        <dbReference type="EMBL" id="ELT92249.1"/>
    </source>
</evidence>
<protein>
    <submittedName>
        <fullName evidence="3 4">Uncharacterized protein</fullName>
    </submittedName>
</protein>
<keyword evidence="5" id="KW-1185">Reference proteome</keyword>
<evidence type="ECO:0000313" key="4">
    <source>
        <dbReference type="EnsemblMetazoa" id="CapteP223537"/>
    </source>
</evidence>
<dbReference type="EMBL" id="KB310206">
    <property type="protein sequence ID" value="ELT92249.1"/>
    <property type="molecule type" value="Genomic_DNA"/>
</dbReference>
<name>R7TEU5_CAPTE</name>
<reference evidence="5" key="1">
    <citation type="submission" date="2012-12" db="EMBL/GenBank/DDBJ databases">
        <authorList>
            <person name="Hellsten U."/>
            <person name="Grimwood J."/>
            <person name="Chapman J.A."/>
            <person name="Shapiro H."/>
            <person name="Aerts A."/>
            <person name="Otillar R.P."/>
            <person name="Terry A.Y."/>
            <person name="Boore J.L."/>
            <person name="Simakov O."/>
            <person name="Marletaz F."/>
            <person name="Cho S.-J."/>
            <person name="Edsinger-Gonzales E."/>
            <person name="Havlak P."/>
            <person name="Kuo D.-H."/>
            <person name="Larsson T."/>
            <person name="Lv J."/>
            <person name="Arendt D."/>
            <person name="Savage R."/>
            <person name="Osoegawa K."/>
            <person name="de Jong P."/>
            <person name="Lindberg D.R."/>
            <person name="Seaver E.C."/>
            <person name="Weisblat D.A."/>
            <person name="Putnam N.H."/>
            <person name="Grigoriev I.V."/>
            <person name="Rokhsar D.S."/>
        </authorList>
    </citation>
    <scope>NUCLEOTIDE SEQUENCE</scope>
    <source>
        <strain evidence="5">I ESC-2004</strain>
    </source>
</reference>
<dbReference type="EnsemblMetazoa" id="CapteT223537">
    <property type="protein sequence ID" value="CapteP223537"/>
    <property type="gene ID" value="CapteG223537"/>
</dbReference>
<proteinExistence type="predicted"/>
<feature type="compositionally biased region" description="Low complexity" evidence="1">
    <location>
        <begin position="182"/>
        <end position="197"/>
    </location>
</feature>
<evidence type="ECO:0000256" key="2">
    <source>
        <dbReference type="SAM" id="SignalP"/>
    </source>
</evidence>
<dbReference type="Proteomes" id="UP000014760">
    <property type="component" value="Unassembled WGS sequence"/>
</dbReference>
<reference evidence="3 5" key="2">
    <citation type="journal article" date="2013" name="Nature">
        <title>Insights into bilaterian evolution from three spiralian genomes.</title>
        <authorList>
            <person name="Simakov O."/>
            <person name="Marletaz F."/>
            <person name="Cho S.J."/>
            <person name="Edsinger-Gonzales E."/>
            <person name="Havlak P."/>
            <person name="Hellsten U."/>
            <person name="Kuo D.H."/>
            <person name="Larsson T."/>
            <person name="Lv J."/>
            <person name="Arendt D."/>
            <person name="Savage R."/>
            <person name="Osoegawa K."/>
            <person name="de Jong P."/>
            <person name="Grimwood J."/>
            <person name="Chapman J.A."/>
            <person name="Shapiro H."/>
            <person name="Aerts A."/>
            <person name="Otillar R.P."/>
            <person name="Terry A.Y."/>
            <person name="Boore J.L."/>
            <person name="Grigoriev I.V."/>
            <person name="Lindberg D.R."/>
            <person name="Seaver E.C."/>
            <person name="Weisblat D.A."/>
            <person name="Putnam N.H."/>
            <person name="Rokhsar D.S."/>
        </authorList>
    </citation>
    <scope>NUCLEOTIDE SEQUENCE</scope>
    <source>
        <strain evidence="3 5">I ESC-2004</strain>
    </source>
</reference>
<organism evidence="3">
    <name type="scientific">Capitella teleta</name>
    <name type="common">Polychaete worm</name>
    <dbReference type="NCBI Taxonomy" id="283909"/>
    <lineage>
        <taxon>Eukaryota</taxon>
        <taxon>Metazoa</taxon>
        <taxon>Spiralia</taxon>
        <taxon>Lophotrochozoa</taxon>
        <taxon>Annelida</taxon>
        <taxon>Polychaeta</taxon>
        <taxon>Sedentaria</taxon>
        <taxon>Scolecida</taxon>
        <taxon>Capitellidae</taxon>
        <taxon>Capitella</taxon>
    </lineage>
</organism>
<feature type="chain" id="PRO_5008786934" evidence="2">
    <location>
        <begin position="18"/>
        <end position="255"/>
    </location>
</feature>
<dbReference type="EMBL" id="AMQN01013413">
    <property type="status" value="NOT_ANNOTATED_CDS"/>
    <property type="molecule type" value="Genomic_DNA"/>
</dbReference>